<comment type="similarity">
    <text evidence="1">Belongs to the HMG-CoA lyase family.</text>
</comment>
<feature type="domain" description="Pyruvate carboxyltransferase" evidence="4">
    <location>
        <begin position="8"/>
        <end position="275"/>
    </location>
</feature>
<dbReference type="PANTHER" id="PTHR42738">
    <property type="entry name" value="HYDROXYMETHYLGLUTARYL-COA LYASE"/>
    <property type="match status" value="1"/>
</dbReference>
<dbReference type="Gene3D" id="3.20.20.70">
    <property type="entry name" value="Aldolase class I"/>
    <property type="match status" value="1"/>
</dbReference>
<protein>
    <recommendedName>
        <fullName evidence="4">Pyruvate carboxyltransferase domain-containing protein</fullName>
    </recommendedName>
</protein>
<evidence type="ECO:0000256" key="2">
    <source>
        <dbReference type="ARBA" id="ARBA00022723"/>
    </source>
</evidence>
<sequence>MIALPPRAVVTEVGPRDGLQSLGRWVPTDEKIWLVQRLAAAGITEIEAVSFAHPRFIPDLRDAEEVLERLPPLPGVNLRGLVPNARGAERAATTRVDEMVGLITASVAYSALNQNTTIEGALEQAILALRVAERAGKRFSLGLGMAFWCPLDGLIPEERVMAIVARLHDAGLRELMLAGSLGFEDPPTVRARFARILDRHPGMTLCYHVHDQAGIASANVLAALDAGVTRFEVSICGLGGGVATPEAIGNMPTEDLTQMLELCGVETGLESGAVIAAAREIAARLALPLASRAGQHGNRAEALAHGRAKLAAKQGTSA</sequence>
<gene>
    <name evidence="5" type="ORF">R9Z33_24135</name>
</gene>
<organism evidence="5 6">
    <name type="scientific">Sediminicoccus rosea</name>
    <dbReference type="NCBI Taxonomy" id="1225128"/>
    <lineage>
        <taxon>Bacteria</taxon>
        <taxon>Pseudomonadati</taxon>
        <taxon>Pseudomonadota</taxon>
        <taxon>Alphaproteobacteria</taxon>
        <taxon>Acetobacterales</taxon>
        <taxon>Roseomonadaceae</taxon>
        <taxon>Sediminicoccus</taxon>
    </lineage>
</organism>
<reference evidence="5 6" key="1">
    <citation type="submission" date="2023-11" db="EMBL/GenBank/DDBJ databases">
        <title>Arctic aerobic anoxygenic photoheterotroph Sediminicoccus rosea KRV36 adapts its photosynthesis to long days of polar summer.</title>
        <authorList>
            <person name="Tomasch J."/>
            <person name="Kopejtka K."/>
            <person name="Bily T."/>
            <person name="Gardiner A.T."/>
            <person name="Gardian Z."/>
            <person name="Shivaramu S."/>
            <person name="Koblizek M."/>
            <person name="Engelhardt F."/>
            <person name="Kaftan D."/>
        </authorList>
    </citation>
    <scope>NUCLEOTIDE SEQUENCE [LARGE SCALE GENOMIC DNA]</scope>
    <source>
        <strain evidence="5 6">R-30</strain>
    </source>
</reference>
<name>A0ABZ0PI97_9PROT</name>
<keyword evidence="3" id="KW-0456">Lyase</keyword>
<dbReference type="Pfam" id="PF00682">
    <property type="entry name" value="HMGL-like"/>
    <property type="match status" value="1"/>
</dbReference>
<dbReference type="EMBL" id="CP137852">
    <property type="protein sequence ID" value="WPB85166.1"/>
    <property type="molecule type" value="Genomic_DNA"/>
</dbReference>
<evidence type="ECO:0000259" key="4">
    <source>
        <dbReference type="PROSITE" id="PS50991"/>
    </source>
</evidence>
<evidence type="ECO:0000256" key="3">
    <source>
        <dbReference type="ARBA" id="ARBA00023239"/>
    </source>
</evidence>
<evidence type="ECO:0000313" key="5">
    <source>
        <dbReference type="EMBL" id="WPB85166.1"/>
    </source>
</evidence>
<dbReference type="SUPFAM" id="SSF51569">
    <property type="entry name" value="Aldolase"/>
    <property type="match status" value="1"/>
</dbReference>
<keyword evidence="6" id="KW-1185">Reference proteome</keyword>
<evidence type="ECO:0000313" key="6">
    <source>
        <dbReference type="Proteomes" id="UP001305521"/>
    </source>
</evidence>
<proteinExistence type="inferred from homology"/>
<dbReference type="InterPro" id="IPR043594">
    <property type="entry name" value="HMGL"/>
</dbReference>
<dbReference type="Proteomes" id="UP001305521">
    <property type="component" value="Chromosome"/>
</dbReference>
<dbReference type="PROSITE" id="PS50991">
    <property type="entry name" value="PYR_CT"/>
    <property type="match status" value="1"/>
</dbReference>
<dbReference type="RefSeq" id="WP_318649132.1">
    <property type="nucleotide sequence ID" value="NZ_CP137852.1"/>
</dbReference>
<dbReference type="InterPro" id="IPR013785">
    <property type="entry name" value="Aldolase_TIM"/>
</dbReference>
<dbReference type="InterPro" id="IPR000891">
    <property type="entry name" value="PYR_CT"/>
</dbReference>
<keyword evidence="2" id="KW-0479">Metal-binding</keyword>
<dbReference type="PANTHER" id="PTHR42738:SF7">
    <property type="entry name" value="HYDROXYMETHYLGLUTARYL-COA LYASE"/>
    <property type="match status" value="1"/>
</dbReference>
<evidence type="ECO:0000256" key="1">
    <source>
        <dbReference type="ARBA" id="ARBA00009405"/>
    </source>
</evidence>
<accession>A0ABZ0PI97</accession>